<accession>A0A914Y1I6</accession>
<evidence type="ECO:0000313" key="2">
    <source>
        <dbReference type="Proteomes" id="UP000887577"/>
    </source>
</evidence>
<protein>
    <submittedName>
        <fullName evidence="3">Uncharacterized protein</fullName>
    </submittedName>
</protein>
<feature type="compositionally biased region" description="Acidic residues" evidence="1">
    <location>
        <begin position="104"/>
        <end position="125"/>
    </location>
</feature>
<evidence type="ECO:0000256" key="1">
    <source>
        <dbReference type="SAM" id="MobiDB-lite"/>
    </source>
</evidence>
<feature type="compositionally biased region" description="Basic and acidic residues" evidence="1">
    <location>
        <begin position="126"/>
        <end position="144"/>
    </location>
</feature>
<evidence type="ECO:0000313" key="3">
    <source>
        <dbReference type="WBParaSite" id="PSU_v2.g13088.t1"/>
    </source>
</evidence>
<feature type="region of interest" description="Disordered" evidence="1">
    <location>
        <begin position="103"/>
        <end position="144"/>
    </location>
</feature>
<sequence length="144" mass="16829">MVVGELPWSGKHLTKIENLKLFFGQEDNFKELPSQYLDLWNTVMKSKKVETNDYSKLKQLCKEIYETIGGITDPEQNYDFEVDFPDLPEEELPRFVLEKIAIKEEEDAKEEEKENEETPADPEETFNDKFLAEEAEDKEGTVET</sequence>
<dbReference type="AlphaFoldDB" id="A0A914Y1I6"/>
<organism evidence="2 3">
    <name type="scientific">Panagrolaimus superbus</name>
    <dbReference type="NCBI Taxonomy" id="310955"/>
    <lineage>
        <taxon>Eukaryota</taxon>
        <taxon>Metazoa</taxon>
        <taxon>Ecdysozoa</taxon>
        <taxon>Nematoda</taxon>
        <taxon>Chromadorea</taxon>
        <taxon>Rhabditida</taxon>
        <taxon>Tylenchina</taxon>
        <taxon>Panagrolaimomorpha</taxon>
        <taxon>Panagrolaimoidea</taxon>
        <taxon>Panagrolaimidae</taxon>
        <taxon>Panagrolaimus</taxon>
    </lineage>
</organism>
<keyword evidence="2" id="KW-1185">Reference proteome</keyword>
<proteinExistence type="predicted"/>
<name>A0A914Y1I6_9BILA</name>
<reference evidence="3" key="1">
    <citation type="submission" date="2022-11" db="UniProtKB">
        <authorList>
            <consortium name="WormBaseParasite"/>
        </authorList>
    </citation>
    <scope>IDENTIFICATION</scope>
</reference>
<dbReference type="WBParaSite" id="PSU_v2.g13088.t1">
    <property type="protein sequence ID" value="PSU_v2.g13088.t1"/>
    <property type="gene ID" value="PSU_v2.g13088"/>
</dbReference>
<dbReference type="Gene3D" id="1.10.510.10">
    <property type="entry name" value="Transferase(Phosphotransferase) domain 1"/>
    <property type="match status" value="1"/>
</dbReference>
<dbReference type="Proteomes" id="UP000887577">
    <property type="component" value="Unplaced"/>
</dbReference>